<evidence type="ECO:0000256" key="3">
    <source>
        <dbReference type="ARBA" id="ARBA00004947"/>
    </source>
</evidence>
<dbReference type="GO" id="GO:0008270">
    <property type="term" value="F:zinc ion binding"/>
    <property type="evidence" value="ECO:0007669"/>
    <property type="project" value="InterPro"/>
</dbReference>
<evidence type="ECO:0000256" key="12">
    <source>
        <dbReference type="ARBA" id="ARBA00030549"/>
    </source>
</evidence>
<comment type="catalytic activity">
    <reaction evidence="1">
        <text>alpha-D-galactose 1-phosphate + UDP-alpha-D-glucose = alpha-D-glucose 1-phosphate + UDP-alpha-D-galactose</text>
        <dbReference type="Rhea" id="RHEA:13989"/>
        <dbReference type="ChEBI" id="CHEBI:58336"/>
        <dbReference type="ChEBI" id="CHEBI:58601"/>
        <dbReference type="ChEBI" id="CHEBI:58885"/>
        <dbReference type="ChEBI" id="CHEBI:66914"/>
        <dbReference type="EC" id="2.7.7.12"/>
    </reaction>
</comment>
<evidence type="ECO:0000256" key="9">
    <source>
        <dbReference type="ARBA" id="ARBA00022833"/>
    </source>
</evidence>
<comment type="similarity">
    <text evidence="4">Belongs to the galactose-1-phosphate uridylyltransferase type 1 family.</text>
</comment>
<dbReference type="NCBIfam" id="NF008724">
    <property type="entry name" value="PRK11720.1"/>
    <property type="match status" value="1"/>
</dbReference>
<comment type="pathway">
    <text evidence="3">Carbohydrate metabolism; galactose metabolism.</text>
</comment>
<dbReference type="Pfam" id="PF01087">
    <property type="entry name" value="GalP_UDP_transf"/>
    <property type="match status" value="1"/>
</dbReference>
<dbReference type="CDD" id="cd00608">
    <property type="entry name" value="GalT"/>
    <property type="match status" value="1"/>
</dbReference>
<name>A0A382A8P4_9ZZZZ</name>
<proteinExistence type="inferred from homology"/>
<dbReference type="Pfam" id="PF02744">
    <property type="entry name" value="GalP_UDP_tr_C"/>
    <property type="match status" value="1"/>
</dbReference>
<keyword evidence="10" id="KW-0299">Galactose metabolism</keyword>
<organism evidence="15">
    <name type="scientific">marine metagenome</name>
    <dbReference type="NCBI Taxonomy" id="408172"/>
    <lineage>
        <taxon>unclassified sequences</taxon>
        <taxon>metagenomes</taxon>
        <taxon>ecological metagenomes</taxon>
    </lineage>
</organism>
<evidence type="ECO:0000256" key="5">
    <source>
        <dbReference type="ARBA" id="ARBA00012384"/>
    </source>
</evidence>
<evidence type="ECO:0000256" key="10">
    <source>
        <dbReference type="ARBA" id="ARBA00023144"/>
    </source>
</evidence>
<dbReference type="PIRSF" id="PIRSF000808">
    <property type="entry name" value="GalT"/>
    <property type="match status" value="1"/>
</dbReference>
<keyword evidence="8" id="KW-0479">Metal-binding</keyword>
<dbReference type="UniPathway" id="UPA00214"/>
<keyword evidence="11" id="KW-0119">Carbohydrate metabolism</keyword>
<feature type="non-terminal residue" evidence="15">
    <location>
        <position position="1"/>
    </location>
</feature>
<keyword evidence="6" id="KW-0808">Transferase</keyword>
<accession>A0A382A8P4</accession>
<evidence type="ECO:0000259" key="14">
    <source>
        <dbReference type="Pfam" id="PF02744"/>
    </source>
</evidence>
<dbReference type="GO" id="GO:0005737">
    <property type="term" value="C:cytoplasm"/>
    <property type="evidence" value="ECO:0007669"/>
    <property type="project" value="TreeGrafter"/>
</dbReference>
<comment type="cofactor">
    <cofactor evidence="2">
        <name>Zn(2+)</name>
        <dbReference type="ChEBI" id="CHEBI:29105"/>
    </cofactor>
</comment>
<keyword evidence="7" id="KW-0548">Nucleotidyltransferase</keyword>
<dbReference type="InterPro" id="IPR005850">
    <property type="entry name" value="GalP_Utransf_C"/>
</dbReference>
<evidence type="ECO:0000313" key="15">
    <source>
        <dbReference type="EMBL" id="SVA97303.1"/>
    </source>
</evidence>
<keyword evidence="9" id="KW-0862">Zinc</keyword>
<evidence type="ECO:0000256" key="1">
    <source>
        <dbReference type="ARBA" id="ARBA00001107"/>
    </source>
</evidence>
<evidence type="ECO:0000256" key="7">
    <source>
        <dbReference type="ARBA" id="ARBA00022695"/>
    </source>
</evidence>
<feature type="domain" description="Galactose-1-phosphate uridyl transferase N-terminal" evidence="13">
    <location>
        <begin position="10"/>
        <end position="176"/>
    </location>
</feature>
<evidence type="ECO:0000256" key="2">
    <source>
        <dbReference type="ARBA" id="ARBA00001947"/>
    </source>
</evidence>
<evidence type="ECO:0000259" key="13">
    <source>
        <dbReference type="Pfam" id="PF01087"/>
    </source>
</evidence>
<evidence type="ECO:0000256" key="6">
    <source>
        <dbReference type="ARBA" id="ARBA00022679"/>
    </source>
</evidence>
<dbReference type="FunFam" id="3.30.428.10:FF:000001">
    <property type="entry name" value="Galactose-1-phosphate uridylyltransferase"/>
    <property type="match status" value="1"/>
</dbReference>
<dbReference type="GO" id="GO:0008108">
    <property type="term" value="F:UDP-glucose:hexose-1-phosphate uridylyltransferase activity"/>
    <property type="evidence" value="ECO:0007669"/>
    <property type="project" value="UniProtKB-EC"/>
</dbReference>
<gene>
    <name evidence="15" type="ORF">METZ01_LOCUS150157</name>
</gene>
<dbReference type="PROSITE" id="PS00117">
    <property type="entry name" value="GAL_P_UDP_TRANSF_I"/>
    <property type="match status" value="1"/>
</dbReference>
<dbReference type="InterPro" id="IPR005849">
    <property type="entry name" value="GalP_Utransf_N"/>
</dbReference>
<dbReference type="EC" id="2.7.7.12" evidence="5"/>
<dbReference type="AlphaFoldDB" id="A0A382A8P4"/>
<dbReference type="GO" id="GO:0033499">
    <property type="term" value="P:galactose catabolic process via UDP-galactose, Leloir pathway"/>
    <property type="evidence" value="ECO:0007669"/>
    <property type="project" value="TreeGrafter"/>
</dbReference>
<feature type="domain" description="Galactose-1-phosphate uridyl transferase C-terminal" evidence="14">
    <location>
        <begin position="182"/>
        <end position="346"/>
    </location>
</feature>
<dbReference type="InterPro" id="IPR019779">
    <property type="entry name" value="GalP_UDPtransf1_His-AS"/>
</dbReference>
<reference evidence="15" key="1">
    <citation type="submission" date="2018-05" db="EMBL/GenBank/DDBJ databases">
        <authorList>
            <person name="Lanie J.A."/>
            <person name="Ng W.-L."/>
            <person name="Kazmierczak K.M."/>
            <person name="Andrzejewski T.M."/>
            <person name="Davidsen T.M."/>
            <person name="Wayne K.J."/>
            <person name="Tettelin H."/>
            <person name="Glass J.I."/>
            <person name="Rusch D."/>
            <person name="Podicherti R."/>
            <person name="Tsui H.-C.T."/>
            <person name="Winkler M.E."/>
        </authorList>
    </citation>
    <scope>NUCLEOTIDE SEQUENCE</scope>
</reference>
<protein>
    <recommendedName>
        <fullName evidence="12">UDP-glucose--hexose-1-phosphate uridylyltransferase</fullName>
        <ecNumber evidence="5">2.7.7.12</ecNumber>
    </recommendedName>
    <alternativeName>
        <fullName evidence="12">UDP-glucose--hexose-1-phosphate uridylyltransferase</fullName>
    </alternativeName>
</protein>
<dbReference type="InterPro" id="IPR001937">
    <property type="entry name" value="GalP_UDPtransf1"/>
</dbReference>
<dbReference type="EMBL" id="UINC01024174">
    <property type="protein sequence ID" value="SVA97303.1"/>
    <property type="molecule type" value="Genomic_DNA"/>
</dbReference>
<sequence>ADYSMTFLEDPHRRKNILSGEWVLVSPQRTKRPWNGSVHSPEGKQRTSYDPQCYLCPGNSRAEGKQNPDYKGIFVFANDFPALLPDIEFSESESPLLQVQSVSGICRVLCFSERHDLTLPELELDAVERVVGVWVEQVKELGGIFKWVQIFENKGEMMGCSNPHPHGQIWAGNFLPNEICREDRQQRDYFQTHGTQLLADYLEHEIRSRERLVEINEHWLAVVPWWAVWPFETLILPKRQVACFSGITGVEQSALAELLKNLLTRYDNLFQTSFPYSMGWHGTPFSSLSKESWTLHAHIFPPLLRSASIRKFMVGYEMLAEAQRDLTPEQAAGRLRECSTQHYLKRTL</sequence>
<dbReference type="NCBIfam" id="TIGR00209">
    <property type="entry name" value="galT_1"/>
    <property type="match status" value="1"/>
</dbReference>
<dbReference type="FunFam" id="3.30.428.10:FF:000002">
    <property type="entry name" value="Galactose-1-phosphate uridylyltransferase"/>
    <property type="match status" value="1"/>
</dbReference>
<evidence type="ECO:0000256" key="4">
    <source>
        <dbReference type="ARBA" id="ARBA00010951"/>
    </source>
</evidence>
<dbReference type="PANTHER" id="PTHR11943:SF1">
    <property type="entry name" value="GALACTOSE-1-PHOSPHATE URIDYLYLTRANSFERASE"/>
    <property type="match status" value="1"/>
</dbReference>
<dbReference type="SUPFAM" id="SSF54197">
    <property type="entry name" value="HIT-like"/>
    <property type="match status" value="2"/>
</dbReference>
<evidence type="ECO:0000256" key="8">
    <source>
        <dbReference type="ARBA" id="ARBA00022723"/>
    </source>
</evidence>
<dbReference type="PANTHER" id="PTHR11943">
    <property type="entry name" value="GALACTOSE-1-PHOSPHATE URIDYLYLTRANSFERASE"/>
    <property type="match status" value="1"/>
</dbReference>
<dbReference type="Gene3D" id="3.30.428.10">
    <property type="entry name" value="HIT-like"/>
    <property type="match status" value="2"/>
</dbReference>
<evidence type="ECO:0000256" key="11">
    <source>
        <dbReference type="ARBA" id="ARBA00023277"/>
    </source>
</evidence>
<dbReference type="InterPro" id="IPR036265">
    <property type="entry name" value="HIT-like_sf"/>
</dbReference>